<proteinExistence type="predicted"/>
<dbReference type="PaxDb" id="4113-PGSC0003DMT400087738"/>
<dbReference type="AlphaFoldDB" id="M1DEG0"/>
<dbReference type="Proteomes" id="UP000011115">
    <property type="component" value="Unassembled WGS sequence"/>
</dbReference>
<organism evidence="1 2">
    <name type="scientific">Solanum tuberosum</name>
    <name type="common">Potato</name>
    <dbReference type="NCBI Taxonomy" id="4113"/>
    <lineage>
        <taxon>Eukaryota</taxon>
        <taxon>Viridiplantae</taxon>
        <taxon>Streptophyta</taxon>
        <taxon>Embryophyta</taxon>
        <taxon>Tracheophyta</taxon>
        <taxon>Spermatophyta</taxon>
        <taxon>Magnoliopsida</taxon>
        <taxon>eudicotyledons</taxon>
        <taxon>Gunneridae</taxon>
        <taxon>Pentapetalae</taxon>
        <taxon>asterids</taxon>
        <taxon>lamiids</taxon>
        <taxon>Solanales</taxon>
        <taxon>Solanaceae</taxon>
        <taxon>Solanoideae</taxon>
        <taxon>Solaneae</taxon>
        <taxon>Solanum</taxon>
    </lineage>
</organism>
<evidence type="ECO:0000313" key="1">
    <source>
        <dbReference type="EnsemblPlants" id="PGSC0003DMT400087738"/>
    </source>
</evidence>
<accession>M1DEG0</accession>
<sequence>MDPHVNCPIAKKMAKEFFTKGLHGQWSPPRLVNPHVDCIPCPQTAKALSTMAFKANEALHAPCFHDLPFALLAFDAHGECNKFTVVRLLEREAQNQGSKLSILHSGLPGFLLQRVKYGIYPLYPAQENGFDEDKGMGIFRLVLKFERIQHRKGWHRGSLCHDPSLGPRRDMANEEPEGTPNKPLKLVITLHRSRKYIQH</sequence>
<dbReference type="HOGENOM" id="CLU_1374308_0_0_1"/>
<name>M1DEG0_SOLTU</name>
<dbReference type="InParanoid" id="M1DEG0"/>
<reference evidence="1" key="2">
    <citation type="submission" date="2015-06" db="UniProtKB">
        <authorList>
            <consortium name="EnsemblPlants"/>
        </authorList>
    </citation>
    <scope>IDENTIFICATION</scope>
    <source>
        <strain evidence="1">DM1-3 516 R44</strain>
    </source>
</reference>
<dbReference type="EnsemblPlants" id="PGSC0003DMT400087738">
    <property type="protein sequence ID" value="PGSC0003DMT400087738"/>
    <property type="gene ID" value="PGSC0003DMG400037309"/>
</dbReference>
<protein>
    <submittedName>
        <fullName evidence="1">Uncharacterized protein</fullName>
    </submittedName>
</protein>
<evidence type="ECO:0000313" key="2">
    <source>
        <dbReference type="Proteomes" id="UP000011115"/>
    </source>
</evidence>
<reference evidence="2" key="1">
    <citation type="journal article" date="2011" name="Nature">
        <title>Genome sequence and analysis of the tuber crop potato.</title>
        <authorList>
            <consortium name="The Potato Genome Sequencing Consortium"/>
        </authorList>
    </citation>
    <scope>NUCLEOTIDE SEQUENCE [LARGE SCALE GENOMIC DNA]</scope>
    <source>
        <strain evidence="2">cv. DM1-3 516 R44</strain>
    </source>
</reference>
<keyword evidence="2" id="KW-1185">Reference proteome</keyword>
<dbReference type="Gramene" id="PGSC0003DMT400087738">
    <property type="protein sequence ID" value="PGSC0003DMT400087738"/>
    <property type="gene ID" value="PGSC0003DMG400037309"/>
</dbReference>